<organism evidence="12 13">
    <name type="scientific">Euphydryas editha</name>
    <name type="common">Edith's checkerspot</name>
    <dbReference type="NCBI Taxonomy" id="104508"/>
    <lineage>
        <taxon>Eukaryota</taxon>
        <taxon>Metazoa</taxon>
        <taxon>Ecdysozoa</taxon>
        <taxon>Arthropoda</taxon>
        <taxon>Hexapoda</taxon>
        <taxon>Insecta</taxon>
        <taxon>Pterygota</taxon>
        <taxon>Neoptera</taxon>
        <taxon>Endopterygota</taxon>
        <taxon>Lepidoptera</taxon>
        <taxon>Glossata</taxon>
        <taxon>Ditrysia</taxon>
        <taxon>Papilionoidea</taxon>
        <taxon>Nymphalidae</taxon>
        <taxon>Nymphalinae</taxon>
        <taxon>Euphydryas</taxon>
    </lineage>
</organism>
<evidence type="ECO:0000256" key="10">
    <source>
        <dbReference type="SAM" id="MobiDB-lite"/>
    </source>
</evidence>
<evidence type="ECO:0000313" key="12">
    <source>
        <dbReference type="EMBL" id="CAH2107717.1"/>
    </source>
</evidence>
<feature type="transmembrane region" description="Helical" evidence="11">
    <location>
        <begin position="12"/>
        <end position="31"/>
    </location>
</feature>
<feature type="transmembrane region" description="Helical" evidence="11">
    <location>
        <begin position="37"/>
        <end position="55"/>
    </location>
</feature>
<keyword evidence="5" id="KW-0276">Fatty acid metabolism</keyword>
<feature type="compositionally biased region" description="Basic and acidic residues" evidence="10">
    <location>
        <begin position="68"/>
        <end position="83"/>
    </location>
</feature>
<keyword evidence="7" id="KW-0443">Lipid metabolism</keyword>
<dbReference type="AlphaFoldDB" id="A0AAU9V7E5"/>
<evidence type="ECO:0000256" key="7">
    <source>
        <dbReference type="ARBA" id="ARBA00023098"/>
    </source>
</evidence>
<sequence length="110" mass="12810">MFFFNVLLIINFFLKLQFCIAFIHSSQLLFYDCGYPRWSVVFTLPNSIFFYYLFYDFYYKAYGKPGDKKNETENKKAISEHNSKSNGIANGVKSENGKVNGILNEGKKID</sequence>
<keyword evidence="8 11" id="KW-0472">Membrane</keyword>
<dbReference type="GO" id="GO:0006633">
    <property type="term" value="P:fatty acid biosynthetic process"/>
    <property type="evidence" value="ECO:0007669"/>
    <property type="project" value="UniProtKB-KW"/>
</dbReference>
<feature type="region of interest" description="Disordered" evidence="10">
    <location>
        <begin position="68"/>
        <end position="93"/>
    </location>
</feature>
<evidence type="ECO:0000256" key="6">
    <source>
        <dbReference type="ARBA" id="ARBA00022989"/>
    </source>
</evidence>
<keyword evidence="3" id="KW-0808">Transferase</keyword>
<evidence type="ECO:0000256" key="8">
    <source>
        <dbReference type="ARBA" id="ARBA00023136"/>
    </source>
</evidence>
<evidence type="ECO:0000256" key="3">
    <source>
        <dbReference type="ARBA" id="ARBA00022679"/>
    </source>
</evidence>
<evidence type="ECO:0000256" key="11">
    <source>
        <dbReference type="SAM" id="Phobius"/>
    </source>
</evidence>
<reference evidence="12" key="1">
    <citation type="submission" date="2022-03" db="EMBL/GenBank/DDBJ databases">
        <authorList>
            <person name="Tunstrom K."/>
        </authorList>
    </citation>
    <scope>NUCLEOTIDE SEQUENCE</scope>
</reference>
<evidence type="ECO:0000256" key="9">
    <source>
        <dbReference type="ARBA" id="ARBA00023160"/>
    </source>
</evidence>
<keyword evidence="2" id="KW-0444">Lipid biosynthesis</keyword>
<evidence type="ECO:0000256" key="4">
    <source>
        <dbReference type="ARBA" id="ARBA00022692"/>
    </source>
</evidence>
<comment type="subcellular location">
    <subcellularLocation>
        <location evidence="1">Membrane</location>
        <topology evidence="1">Multi-pass membrane protein</topology>
    </subcellularLocation>
</comment>
<dbReference type="GO" id="GO:0009922">
    <property type="term" value="F:fatty acid elongase activity"/>
    <property type="evidence" value="ECO:0007669"/>
    <property type="project" value="InterPro"/>
</dbReference>
<evidence type="ECO:0000256" key="2">
    <source>
        <dbReference type="ARBA" id="ARBA00022516"/>
    </source>
</evidence>
<gene>
    <name evidence="12" type="ORF">EEDITHA_LOCUS21719</name>
</gene>
<evidence type="ECO:0000256" key="1">
    <source>
        <dbReference type="ARBA" id="ARBA00004141"/>
    </source>
</evidence>
<keyword evidence="4 11" id="KW-0812">Transmembrane</keyword>
<name>A0AAU9V7E5_EUPED</name>
<dbReference type="Pfam" id="PF01151">
    <property type="entry name" value="ELO"/>
    <property type="match status" value="1"/>
</dbReference>
<evidence type="ECO:0000256" key="5">
    <source>
        <dbReference type="ARBA" id="ARBA00022832"/>
    </source>
</evidence>
<protein>
    <recommendedName>
        <fullName evidence="14">Very-long-chain 3-oxoacyl-CoA synthase</fullName>
    </recommendedName>
</protein>
<dbReference type="InterPro" id="IPR002076">
    <property type="entry name" value="ELO_fam"/>
</dbReference>
<dbReference type="Proteomes" id="UP001153954">
    <property type="component" value="Unassembled WGS sequence"/>
</dbReference>
<proteinExistence type="predicted"/>
<dbReference type="EMBL" id="CAKOGL010000030">
    <property type="protein sequence ID" value="CAH2107717.1"/>
    <property type="molecule type" value="Genomic_DNA"/>
</dbReference>
<keyword evidence="9" id="KW-0275">Fatty acid biosynthesis</keyword>
<keyword evidence="6 11" id="KW-1133">Transmembrane helix</keyword>
<evidence type="ECO:0000313" key="13">
    <source>
        <dbReference type="Proteomes" id="UP001153954"/>
    </source>
</evidence>
<dbReference type="GO" id="GO:0016020">
    <property type="term" value="C:membrane"/>
    <property type="evidence" value="ECO:0007669"/>
    <property type="project" value="UniProtKB-SubCell"/>
</dbReference>
<comment type="caution">
    <text evidence="12">The sequence shown here is derived from an EMBL/GenBank/DDBJ whole genome shotgun (WGS) entry which is preliminary data.</text>
</comment>
<keyword evidence="13" id="KW-1185">Reference proteome</keyword>
<accession>A0AAU9V7E5</accession>
<evidence type="ECO:0008006" key="14">
    <source>
        <dbReference type="Google" id="ProtNLM"/>
    </source>
</evidence>